<dbReference type="Proteomes" id="UP000478148">
    <property type="component" value="Unassembled WGS sequence"/>
</dbReference>
<protein>
    <submittedName>
        <fullName evidence="2">Uncharacterized protein</fullName>
    </submittedName>
</protein>
<keyword evidence="1" id="KW-0812">Transmembrane</keyword>
<proteinExistence type="predicted"/>
<name>A0A6M1KXW3_9ACTN</name>
<evidence type="ECO:0000256" key="1">
    <source>
        <dbReference type="SAM" id="Phobius"/>
    </source>
</evidence>
<dbReference type="RefSeq" id="WP_164446205.1">
    <property type="nucleotide sequence ID" value="NZ_SAIY01000002.1"/>
</dbReference>
<comment type="caution">
    <text evidence="2">The sequence shown here is derived from an EMBL/GenBank/DDBJ whole genome shotgun (WGS) entry which is preliminary data.</text>
</comment>
<keyword evidence="3" id="KW-1185">Reference proteome</keyword>
<reference evidence="2 3" key="1">
    <citation type="submission" date="2020-02" db="EMBL/GenBank/DDBJ databases">
        <title>Draft Genome Sequence of Verrucosispora sp. Strain CWR15, Isolated from Gulf of Mexico Sponge.</title>
        <authorList>
            <person name="Kennedy S.J."/>
            <person name="Cella E."/>
            <person name="Azarian T."/>
            <person name="Baker B.J."/>
            <person name="Shaw L.N."/>
        </authorList>
    </citation>
    <scope>NUCLEOTIDE SEQUENCE [LARGE SCALE GENOMIC DNA]</scope>
    <source>
        <strain evidence="2 3">CWR15</strain>
    </source>
</reference>
<accession>A0A6M1KXW3</accession>
<evidence type="ECO:0000313" key="2">
    <source>
        <dbReference type="EMBL" id="NGM12322.1"/>
    </source>
</evidence>
<organism evidence="2 3">
    <name type="scientific">Verrucosispora sioxanthis</name>
    <dbReference type="NCBI Taxonomy" id="2499994"/>
    <lineage>
        <taxon>Bacteria</taxon>
        <taxon>Bacillati</taxon>
        <taxon>Actinomycetota</taxon>
        <taxon>Actinomycetes</taxon>
        <taxon>Micromonosporales</taxon>
        <taxon>Micromonosporaceae</taxon>
        <taxon>Micromonospora</taxon>
    </lineage>
</organism>
<keyword evidence="1" id="KW-1133">Transmembrane helix</keyword>
<dbReference type="EMBL" id="SAIY01000002">
    <property type="protein sequence ID" value="NGM12322.1"/>
    <property type="molecule type" value="Genomic_DNA"/>
</dbReference>
<sequence>MSRRLLAAAIAALTVIAAAILAVVTNVVTGKSLPSWADWLTAGNHAWWSLGGLIVLIAVLSVVASLLGQEPDRRRNSAAAPAAAWIDPQAPLPHEIRMDPPQDDDFYRVDDVRQISYLCRFNSAVLLVTGRAEGGAGEQNAARHFRRGDYQKVEPLKNAYGTVIAWFNVGSYDSFFFGRRDESPHHLGRFLAERGARHAGLHLFIDGKLVASRKYGFLQEVRAGSGYGPTIGQVAESLCEQHLTRQQ</sequence>
<gene>
    <name evidence="2" type="ORF">ENC19_06340</name>
</gene>
<keyword evidence="1" id="KW-0472">Membrane</keyword>
<dbReference type="AlphaFoldDB" id="A0A6M1KXW3"/>
<feature type="transmembrane region" description="Helical" evidence="1">
    <location>
        <begin position="46"/>
        <end position="67"/>
    </location>
</feature>
<evidence type="ECO:0000313" key="3">
    <source>
        <dbReference type="Proteomes" id="UP000478148"/>
    </source>
</evidence>